<dbReference type="Proteomes" id="UP000005442">
    <property type="component" value="Chromosome"/>
</dbReference>
<dbReference type="PATRIC" id="fig|710685.3.peg.2395"/>
<dbReference type="GO" id="GO:0052656">
    <property type="term" value="F:L-isoleucine-2-oxoglutarate transaminase activity"/>
    <property type="evidence" value="ECO:0007669"/>
    <property type="project" value="RHEA"/>
</dbReference>
<evidence type="ECO:0000256" key="9">
    <source>
        <dbReference type="ARBA" id="ARBA00022898"/>
    </source>
</evidence>
<evidence type="ECO:0000256" key="10">
    <source>
        <dbReference type="ARBA" id="ARBA00023304"/>
    </source>
</evidence>
<keyword evidence="9 16" id="KW-0663">Pyridoxal phosphate</keyword>
<evidence type="ECO:0000313" key="19">
    <source>
        <dbReference type="Proteomes" id="UP000005442"/>
    </source>
</evidence>
<comment type="pathway">
    <text evidence="3">Amino-acid biosynthesis; L-valine biosynthesis; L-valine from pyruvate: step 4/4.</text>
</comment>
<gene>
    <name evidence="18" type="ordered locus">MycrhN_2394</name>
</gene>
<dbReference type="InterPro" id="IPR005786">
    <property type="entry name" value="B_amino_transII"/>
</dbReference>
<dbReference type="EMBL" id="CP003169">
    <property type="protein sequence ID" value="AEV72983.1"/>
    <property type="molecule type" value="Genomic_DNA"/>
</dbReference>
<keyword evidence="19" id="KW-1185">Reference proteome</keyword>
<evidence type="ECO:0000256" key="4">
    <source>
        <dbReference type="ARBA" id="ARBA00005072"/>
    </source>
</evidence>
<reference evidence="18 19" key="1">
    <citation type="submission" date="2011-12" db="EMBL/GenBank/DDBJ databases">
        <title>Complete sequence of Mycobacterium rhodesiae NBB3.</title>
        <authorList>
            <consortium name="US DOE Joint Genome Institute"/>
            <person name="Lucas S."/>
            <person name="Han J."/>
            <person name="Lapidus A."/>
            <person name="Cheng J.-F."/>
            <person name="Goodwin L."/>
            <person name="Pitluck S."/>
            <person name="Peters L."/>
            <person name="Mikhailova N."/>
            <person name="Gu W."/>
            <person name="Detter J.C."/>
            <person name="Han C."/>
            <person name="Tapia R."/>
            <person name="Land M."/>
            <person name="Hauser L."/>
            <person name="Kyrpides N."/>
            <person name="Ivanova N."/>
            <person name="Pagani I."/>
            <person name="Mattes T."/>
            <person name="Holmes A."/>
            <person name="Rutledge P."/>
            <person name="Paulsen I."/>
            <person name="Coleman N."/>
            <person name="Woyke T."/>
        </authorList>
    </citation>
    <scope>NUCLEOTIDE SEQUENCE [LARGE SCALE GENOMIC DNA]</scope>
    <source>
        <strain evidence="18 19">NBB3</strain>
    </source>
</reference>
<dbReference type="AlphaFoldDB" id="G8RVB1"/>
<dbReference type="UniPathway" id="UPA00049">
    <property type="reaction ID" value="UER00062"/>
</dbReference>
<dbReference type="GO" id="GO:0009099">
    <property type="term" value="P:L-valine biosynthetic process"/>
    <property type="evidence" value="ECO:0007669"/>
    <property type="project" value="UniProtKB-UniPathway"/>
</dbReference>
<sequence>MNDVAALEFTRQSAQPLPAERRAELLAMPGFGDTYSDHMVTVRWSAEQGWHDASVGPLAAFSLHPATMALHYGQTIFEGLKAFWRPNGQRALFRPADHARRFNSSARRMAMPTLPEADFVAALEALLRADGDWVPRVRGHSFYLRPFMIAAETHLGNRPAEDYLFAVIGSPARPASSATPKPIRLWADTEHIRAAPGGTGAAKCGGNYGGSFIAQRQAAANDCDQVVWLDARERRYIEEAGGSNLFFVESSVHGPRLRTPPLSGTLLAGVTRDSILQLAGTLGYPVAEEPLTLDDWEQGCLEGRITETFACGTARAIVPVGQVVSAQGQWSVGDGTAGPVTSRLLEALLDTQYGLAPDDFGWMRLVDTDLEED</sequence>
<comment type="catalytic activity">
    <reaction evidence="13 17">
        <text>L-leucine + 2-oxoglutarate = 4-methyl-2-oxopentanoate + L-glutamate</text>
        <dbReference type="Rhea" id="RHEA:18321"/>
        <dbReference type="ChEBI" id="CHEBI:16810"/>
        <dbReference type="ChEBI" id="CHEBI:17865"/>
        <dbReference type="ChEBI" id="CHEBI:29985"/>
        <dbReference type="ChEBI" id="CHEBI:57427"/>
        <dbReference type="EC" id="2.6.1.42"/>
    </reaction>
</comment>
<evidence type="ECO:0000256" key="15">
    <source>
        <dbReference type="RuleBase" id="RU004106"/>
    </source>
</evidence>
<dbReference type="EC" id="2.6.1.42" evidence="17"/>
<evidence type="ECO:0000256" key="7">
    <source>
        <dbReference type="ARBA" id="ARBA00022605"/>
    </source>
</evidence>
<evidence type="ECO:0000256" key="12">
    <source>
        <dbReference type="ARBA" id="ARBA00048798"/>
    </source>
</evidence>
<comment type="pathway">
    <text evidence="4">Amino-acid biosynthesis; L-leucine biosynthesis; L-leucine from 3-methyl-2-oxobutanoate: step 4/4.</text>
</comment>
<evidence type="ECO:0000256" key="8">
    <source>
        <dbReference type="ARBA" id="ARBA00022679"/>
    </source>
</evidence>
<keyword evidence="6 17" id="KW-0032">Aminotransferase</keyword>
<dbReference type="GO" id="GO:0052655">
    <property type="term" value="F:L-valine-2-oxoglutarate transaminase activity"/>
    <property type="evidence" value="ECO:0007669"/>
    <property type="project" value="RHEA"/>
</dbReference>
<dbReference type="PROSITE" id="PS00770">
    <property type="entry name" value="AA_TRANSFER_CLASS_4"/>
    <property type="match status" value="1"/>
</dbReference>
<keyword evidence="10 17" id="KW-0100">Branched-chain amino acid biosynthesis</keyword>
<comment type="pathway">
    <text evidence="2">Amino-acid biosynthesis; L-isoleucine biosynthesis; L-isoleucine from 2-oxobutanoate: step 4/4.</text>
</comment>
<proteinExistence type="inferred from homology"/>
<dbReference type="GO" id="GO:0052654">
    <property type="term" value="F:L-leucine-2-oxoglutarate transaminase activity"/>
    <property type="evidence" value="ECO:0007669"/>
    <property type="project" value="RHEA"/>
</dbReference>
<evidence type="ECO:0000256" key="16">
    <source>
        <dbReference type="RuleBase" id="RU004516"/>
    </source>
</evidence>
<dbReference type="OrthoDB" id="9804984at2"/>
<evidence type="ECO:0000256" key="5">
    <source>
        <dbReference type="ARBA" id="ARBA00009320"/>
    </source>
</evidence>
<name>G8RVB1_MYCRN</name>
<dbReference type="GO" id="GO:0009098">
    <property type="term" value="P:L-leucine biosynthetic process"/>
    <property type="evidence" value="ECO:0007669"/>
    <property type="project" value="UniProtKB-UniPathway"/>
</dbReference>
<dbReference type="UniPathway" id="UPA00047">
    <property type="reaction ID" value="UER00058"/>
</dbReference>
<dbReference type="SUPFAM" id="SSF56752">
    <property type="entry name" value="D-aminoacid aminotransferase-like PLP-dependent enzymes"/>
    <property type="match status" value="1"/>
</dbReference>
<dbReference type="PIRSF" id="PIRSF006468">
    <property type="entry name" value="BCAT1"/>
    <property type="match status" value="1"/>
</dbReference>
<dbReference type="Gene3D" id="3.20.10.10">
    <property type="entry name" value="D-amino Acid Aminotransferase, subunit A, domain 2"/>
    <property type="match status" value="1"/>
</dbReference>
<dbReference type="PANTHER" id="PTHR11825:SF44">
    <property type="entry name" value="BRANCHED-CHAIN-AMINO-ACID AMINOTRANSFERASE"/>
    <property type="match status" value="1"/>
</dbReference>
<evidence type="ECO:0000256" key="17">
    <source>
        <dbReference type="RuleBase" id="RU004517"/>
    </source>
</evidence>
<keyword evidence="8 17" id="KW-0808">Transferase</keyword>
<comment type="cofactor">
    <cofactor evidence="1 16">
        <name>pyridoxal 5'-phosphate</name>
        <dbReference type="ChEBI" id="CHEBI:597326"/>
    </cofactor>
</comment>
<dbReference type="InterPro" id="IPR001544">
    <property type="entry name" value="Aminotrans_IV"/>
</dbReference>
<dbReference type="UniPathway" id="UPA00048">
    <property type="reaction ID" value="UER00073"/>
</dbReference>
<dbReference type="GO" id="GO:0009097">
    <property type="term" value="P:isoleucine biosynthetic process"/>
    <property type="evidence" value="ECO:0007669"/>
    <property type="project" value="UniProtKB-UniPathway"/>
</dbReference>
<dbReference type="NCBIfam" id="TIGR01123">
    <property type="entry name" value="ilvE_II"/>
    <property type="match status" value="1"/>
</dbReference>
<evidence type="ECO:0000256" key="2">
    <source>
        <dbReference type="ARBA" id="ARBA00004824"/>
    </source>
</evidence>
<keyword evidence="7 17" id="KW-0028">Amino-acid biosynthesis</keyword>
<dbReference type="InterPro" id="IPR033939">
    <property type="entry name" value="BCAT_family"/>
</dbReference>
<dbReference type="HOGENOM" id="CLU_031922_0_2_11"/>
<accession>G8RVB1</accession>
<dbReference type="STRING" id="710685.MycrhN_2394"/>
<dbReference type="RefSeq" id="WP_014210795.1">
    <property type="nucleotide sequence ID" value="NC_016604.1"/>
</dbReference>
<dbReference type="KEGG" id="mrh:MycrhN_2394"/>
<dbReference type="Pfam" id="PF01063">
    <property type="entry name" value="Aminotran_4"/>
    <property type="match status" value="1"/>
</dbReference>
<comment type="catalytic activity">
    <reaction evidence="12 17">
        <text>L-isoleucine + 2-oxoglutarate = (S)-3-methyl-2-oxopentanoate + L-glutamate</text>
        <dbReference type="Rhea" id="RHEA:24801"/>
        <dbReference type="ChEBI" id="CHEBI:16810"/>
        <dbReference type="ChEBI" id="CHEBI:29985"/>
        <dbReference type="ChEBI" id="CHEBI:35146"/>
        <dbReference type="ChEBI" id="CHEBI:58045"/>
        <dbReference type="EC" id="2.6.1.42"/>
    </reaction>
</comment>
<dbReference type="InterPro" id="IPR043131">
    <property type="entry name" value="BCAT-like_N"/>
</dbReference>
<evidence type="ECO:0000256" key="11">
    <source>
        <dbReference type="ARBA" id="ARBA00048212"/>
    </source>
</evidence>
<organism evidence="18 19">
    <name type="scientific">Mycolicibacterium rhodesiae (strain NBB3)</name>
    <name type="common">Mycobacterium rhodesiae</name>
    <dbReference type="NCBI Taxonomy" id="710685"/>
    <lineage>
        <taxon>Bacteria</taxon>
        <taxon>Bacillati</taxon>
        <taxon>Actinomycetota</taxon>
        <taxon>Actinomycetes</taxon>
        <taxon>Mycobacteriales</taxon>
        <taxon>Mycobacteriaceae</taxon>
        <taxon>Mycolicibacterium</taxon>
    </lineage>
</organism>
<dbReference type="PANTHER" id="PTHR11825">
    <property type="entry name" value="SUBGROUP IIII AMINOTRANSFERASE"/>
    <property type="match status" value="1"/>
</dbReference>
<evidence type="ECO:0000256" key="6">
    <source>
        <dbReference type="ARBA" id="ARBA00022576"/>
    </source>
</evidence>
<dbReference type="InterPro" id="IPR036038">
    <property type="entry name" value="Aminotransferase-like"/>
</dbReference>
<comment type="catalytic activity">
    <reaction evidence="11 17">
        <text>L-valine + 2-oxoglutarate = 3-methyl-2-oxobutanoate + L-glutamate</text>
        <dbReference type="Rhea" id="RHEA:24813"/>
        <dbReference type="ChEBI" id="CHEBI:11851"/>
        <dbReference type="ChEBI" id="CHEBI:16810"/>
        <dbReference type="ChEBI" id="CHEBI:29985"/>
        <dbReference type="ChEBI" id="CHEBI:57762"/>
        <dbReference type="EC" id="2.6.1.42"/>
    </reaction>
</comment>
<dbReference type="eggNOG" id="COG0115">
    <property type="taxonomic scope" value="Bacteria"/>
</dbReference>
<dbReference type="Gene3D" id="3.30.470.10">
    <property type="match status" value="1"/>
</dbReference>
<dbReference type="CDD" id="cd01557">
    <property type="entry name" value="BCAT_beta_family"/>
    <property type="match status" value="1"/>
</dbReference>
<evidence type="ECO:0000256" key="1">
    <source>
        <dbReference type="ARBA" id="ARBA00001933"/>
    </source>
</evidence>
<feature type="modified residue" description="N6-(pyridoxal phosphate)lysine" evidence="14">
    <location>
        <position position="203"/>
    </location>
</feature>
<dbReference type="InterPro" id="IPR018300">
    <property type="entry name" value="Aminotrans_IV_CS"/>
</dbReference>
<evidence type="ECO:0000313" key="18">
    <source>
        <dbReference type="EMBL" id="AEV72983.1"/>
    </source>
</evidence>
<evidence type="ECO:0000256" key="14">
    <source>
        <dbReference type="PIRSR" id="PIRSR006468-1"/>
    </source>
</evidence>
<dbReference type="InterPro" id="IPR043132">
    <property type="entry name" value="BCAT-like_C"/>
</dbReference>
<protein>
    <recommendedName>
        <fullName evidence="17">Branched-chain-amino-acid aminotransferase</fullName>
        <ecNumber evidence="17">2.6.1.42</ecNumber>
    </recommendedName>
</protein>
<evidence type="ECO:0000256" key="3">
    <source>
        <dbReference type="ARBA" id="ARBA00004931"/>
    </source>
</evidence>
<evidence type="ECO:0000256" key="13">
    <source>
        <dbReference type="ARBA" id="ARBA00049229"/>
    </source>
</evidence>
<comment type="similarity">
    <text evidence="5 15">Belongs to the class-IV pyridoxal-phosphate-dependent aminotransferase family.</text>
</comment>
<dbReference type="NCBIfam" id="NF009897">
    <property type="entry name" value="PRK13357.1"/>
    <property type="match status" value="1"/>
</dbReference>